<keyword evidence="2" id="KW-1185">Reference proteome</keyword>
<accession>A0AAI9TVX4</accession>
<name>A0AAI9TVX4_9PEZI</name>
<evidence type="ECO:0000313" key="1">
    <source>
        <dbReference type="EMBL" id="KAK1446885.1"/>
    </source>
</evidence>
<evidence type="ECO:0000313" key="2">
    <source>
        <dbReference type="Proteomes" id="UP001239213"/>
    </source>
</evidence>
<protein>
    <submittedName>
        <fullName evidence="1">Uncharacterized protein</fullName>
    </submittedName>
</protein>
<comment type="caution">
    <text evidence="1">The sequence shown here is derived from an EMBL/GenBank/DDBJ whole genome shotgun (WGS) entry which is preliminary data.</text>
</comment>
<dbReference type="AlphaFoldDB" id="A0AAI9TVX4"/>
<gene>
    <name evidence="1" type="ORF">CCUS01_02444</name>
</gene>
<reference evidence="1" key="1">
    <citation type="submission" date="2016-11" db="EMBL/GenBank/DDBJ databases">
        <title>The genome sequence of Colletotrichum cuscutae.</title>
        <authorList>
            <person name="Baroncelli R."/>
        </authorList>
    </citation>
    <scope>NUCLEOTIDE SEQUENCE</scope>
    <source>
        <strain evidence="1">IMI 304802</strain>
    </source>
</reference>
<proteinExistence type="predicted"/>
<dbReference type="EMBL" id="MPDP01000315">
    <property type="protein sequence ID" value="KAK1446885.1"/>
    <property type="molecule type" value="Genomic_DNA"/>
</dbReference>
<sequence length="221" mass="24459">MEELHEKHQSEPNNLAYQAEAKPRNAAPSLRNSISRTSASATANMLAGTIDRITKLMEDGKLLLQPPGNSVTQKVTQTQTKRIPKINRTINALPAKKLTVVDAEPSVAKIYEELRRAAAASAAGAAAQLKLFIGTPPKHFFHISKQKSYFTSAVDGTIVICNAHRTLSYKNGTVIAGQQLRLIYHKLYVRSLTFTRNHAQLVYDSMRLSLSDEYAFSSKHL</sequence>
<dbReference type="Proteomes" id="UP001239213">
    <property type="component" value="Unassembled WGS sequence"/>
</dbReference>
<organism evidence="1 2">
    <name type="scientific">Colletotrichum cuscutae</name>
    <dbReference type="NCBI Taxonomy" id="1209917"/>
    <lineage>
        <taxon>Eukaryota</taxon>
        <taxon>Fungi</taxon>
        <taxon>Dikarya</taxon>
        <taxon>Ascomycota</taxon>
        <taxon>Pezizomycotina</taxon>
        <taxon>Sordariomycetes</taxon>
        <taxon>Hypocreomycetidae</taxon>
        <taxon>Glomerellales</taxon>
        <taxon>Glomerellaceae</taxon>
        <taxon>Colletotrichum</taxon>
        <taxon>Colletotrichum acutatum species complex</taxon>
    </lineage>
</organism>